<dbReference type="EMBL" id="CP042910">
    <property type="protein sequence ID" value="QEG16557.1"/>
    <property type="molecule type" value="Genomic_DNA"/>
</dbReference>
<sequence>MQTLALHKNQLIHPYEYLSNLIATRTDSRSLFLDRK</sequence>
<keyword evidence="2" id="KW-1185">Reference proteome</keyword>
<accession>A0ABX5YLR9</accession>
<dbReference type="Proteomes" id="UP000322887">
    <property type="component" value="Chromosome"/>
</dbReference>
<organism evidence="1 2">
    <name type="scientific">Gimesia maris</name>
    <dbReference type="NCBI Taxonomy" id="122"/>
    <lineage>
        <taxon>Bacteria</taxon>
        <taxon>Pseudomonadati</taxon>
        <taxon>Planctomycetota</taxon>
        <taxon>Planctomycetia</taxon>
        <taxon>Planctomycetales</taxon>
        <taxon>Planctomycetaceae</taxon>
        <taxon>Gimesia</taxon>
    </lineage>
</organism>
<evidence type="ECO:0000313" key="2">
    <source>
        <dbReference type="Proteomes" id="UP000322887"/>
    </source>
</evidence>
<proteinExistence type="predicted"/>
<protein>
    <submittedName>
        <fullName evidence="1">Uncharacterized protein</fullName>
    </submittedName>
</protein>
<gene>
    <name evidence="1" type="ORF">GmarT_24230</name>
</gene>
<evidence type="ECO:0000313" key="1">
    <source>
        <dbReference type="EMBL" id="QEG16557.1"/>
    </source>
</evidence>
<name>A0ABX5YLR9_9PLAN</name>
<reference evidence="1 2" key="1">
    <citation type="submission" date="2019-08" db="EMBL/GenBank/DDBJ databases">
        <title>Deep-cultivation of Planctomycetes and their phenomic and genomic characterization uncovers novel biology.</title>
        <authorList>
            <person name="Wiegand S."/>
            <person name="Jogler M."/>
            <person name="Boedeker C."/>
            <person name="Pinto D."/>
            <person name="Vollmers J."/>
            <person name="Rivas-Marin E."/>
            <person name="Kohn T."/>
            <person name="Peeters S.H."/>
            <person name="Heuer A."/>
            <person name="Rast P."/>
            <person name="Oberbeckmann S."/>
            <person name="Bunk B."/>
            <person name="Jeske O."/>
            <person name="Meyerdierks A."/>
            <person name="Storesund J.E."/>
            <person name="Kallscheuer N."/>
            <person name="Luecker S."/>
            <person name="Lage O.M."/>
            <person name="Pohl T."/>
            <person name="Merkel B.J."/>
            <person name="Hornburger P."/>
            <person name="Mueller R.-W."/>
            <person name="Bruemmer F."/>
            <person name="Labrenz M."/>
            <person name="Spormann A.M."/>
            <person name="Op den Camp H."/>
            <person name="Overmann J."/>
            <person name="Amann R."/>
            <person name="Jetten M.S.M."/>
            <person name="Mascher T."/>
            <person name="Medema M.H."/>
            <person name="Devos D.P."/>
            <person name="Kaster A.-K."/>
            <person name="Ovreas L."/>
            <person name="Rohde M."/>
            <person name="Galperin M.Y."/>
            <person name="Jogler C."/>
        </authorList>
    </citation>
    <scope>NUCLEOTIDE SEQUENCE [LARGE SCALE GENOMIC DNA]</scope>
    <source>
        <strain evidence="1 2">DSM 8797</strain>
    </source>
</reference>